<evidence type="ECO:0000256" key="1">
    <source>
        <dbReference type="SAM" id="MobiDB-lite"/>
    </source>
</evidence>
<reference evidence="3" key="1">
    <citation type="journal article" date="2020" name="bioRxiv">
        <title>Integrative omics analysis of Pseudomonas aeruginosa virus PA5oct highlights the molecular complexity of jumbo phages.</title>
        <authorList>
            <person name="Lood C."/>
            <person name="Danis-Wlodarczyk K."/>
            <person name="Blasdel B.G."/>
            <person name="Jang H.B."/>
            <person name="Vandenheuvel D."/>
            <person name="Briers Y."/>
            <person name="Noben J.-P."/>
            <person name="van Noort V."/>
            <person name="Drulis-Kawa Z."/>
            <person name="Lavigne R."/>
        </authorList>
    </citation>
    <scope>NUCLEOTIDE SEQUENCE [LARGE SCALE GENOMIC DNA]</scope>
</reference>
<sequence length="477" mass="51083">MSTYSRTVGVNPSASKTPTGRAQKYYGMYIGFVKDNVDSNRMGRLRVWVPEFGTDPSDESGWLLVGYCSPFAGATNPMTIGGSQDVSAFHETQTSYGMWAVPPDLENQVAVMFANGDPAKGFWFGCIWQQQMNHMIPAVAGSVNNYETAGKSLPVGEYNKNTLEKVNAQTINKPVASLAQGLKTQGLINDNIRGVSSSSARREAPSQVFGILTPGPVIDGANARRHGGHQFVMDDAPTSEHITLRTRSGAQIRLDETNGIIYIINKLGTAWIELDNSGNVDVFGAKSGSLRFMEDFNIRADRDINIEAGRNINIKASKDYTTVSTGGIAPELTGQGGDIFIQANNNLNIQSQKDTLLNQLGGSLHNTAGVDISLKAGSNYNLQAAGQIATATNGTYGLSAGGDIIELGANIHMNGPQPPAPDSPTEASTPTTNGKTNILPEFSDANRYNRMSQPGVTTIVSRFNTFEPCPEHKNKGA</sequence>
<protein>
    <submittedName>
        <fullName evidence="2">Baseplate hub subunit and tail lysozyme</fullName>
    </submittedName>
</protein>
<proteinExistence type="predicted"/>
<feature type="compositionally biased region" description="Polar residues" evidence="1">
    <location>
        <begin position="425"/>
        <end position="436"/>
    </location>
</feature>
<gene>
    <name evidence="2" type="ORF">EST35_0133</name>
</gene>
<dbReference type="SUPFAM" id="SSF69349">
    <property type="entry name" value="Phage fibre proteins"/>
    <property type="match status" value="1"/>
</dbReference>
<dbReference type="SUPFAM" id="SSF69255">
    <property type="entry name" value="gp5 N-terminal domain-like"/>
    <property type="match status" value="1"/>
</dbReference>
<evidence type="ECO:0000313" key="3">
    <source>
        <dbReference type="Proteomes" id="UP000316733"/>
    </source>
</evidence>
<dbReference type="EMBL" id="MK797984">
    <property type="protein sequence ID" value="QCG76015.1"/>
    <property type="molecule type" value="Genomic_DNA"/>
</dbReference>
<organism evidence="2 3">
    <name type="scientific">Pseudomonas phage vB_PaeM_PA5oct</name>
    <dbReference type="NCBI Taxonomy" id="2163605"/>
    <lineage>
        <taxon>Viruses</taxon>
        <taxon>Duplodnaviria</taxon>
        <taxon>Heunggongvirae</taxon>
        <taxon>Uroviricota</taxon>
        <taxon>Caudoviricetes</taxon>
        <taxon>Arenbergviridae</taxon>
        <taxon>Wroclawvirus</taxon>
        <taxon>Wroclawvirus PA5oct</taxon>
    </lineage>
</organism>
<evidence type="ECO:0000313" key="2">
    <source>
        <dbReference type="EMBL" id="QCG76015.1"/>
    </source>
</evidence>
<accession>A0A4Y1LUF1</accession>
<dbReference type="Proteomes" id="UP000316733">
    <property type="component" value="Segment"/>
</dbReference>
<feature type="region of interest" description="Disordered" evidence="1">
    <location>
        <begin position="412"/>
        <end position="443"/>
    </location>
</feature>
<keyword evidence="3" id="KW-1185">Reference proteome</keyword>
<name>A0A4Y1LUF1_9CAUD</name>